<dbReference type="RefSeq" id="WP_062611694.1">
    <property type="nucleotide sequence ID" value="NZ_FCOX02000084.1"/>
</dbReference>
<dbReference type="OrthoDB" id="6708558at2"/>
<evidence type="ECO:0000313" key="1">
    <source>
        <dbReference type="EMBL" id="SAL05565.1"/>
    </source>
</evidence>
<keyword evidence="2" id="KW-1185">Reference proteome</keyword>
<accession>A0A158EFC1</accession>
<protein>
    <submittedName>
        <fullName evidence="1">Uncharacterized protein</fullName>
    </submittedName>
</protein>
<proteinExistence type="predicted"/>
<name>A0A158EFC1_9BURK</name>
<gene>
    <name evidence="1" type="ORF">AWB78_07572</name>
</gene>
<organism evidence="1 2">
    <name type="scientific">Caballeronia calidae</name>
    <dbReference type="NCBI Taxonomy" id="1777139"/>
    <lineage>
        <taxon>Bacteria</taxon>
        <taxon>Pseudomonadati</taxon>
        <taxon>Pseudomonadota</taxon>
        <taxon>Betaproteobacteria</taxon>
        <taxon>Burkholderiales</taxon>
        <taxon>Burkholderiaceae</taxon>
        <taxon>Caballeronia</taxon>
    </lineage>
</organism>
<dbReference type="Proteomes" id="UP000071859">
    <property type="component" value="Unassembled WGS sequence"/>
</dbReference>
<dbReference type="EMBL" id="FCOX02000084">
    <property type="protein sequence ID" value="SAL05565.1"/>
    <property type="molecule type" value="Genomic_DNA"/>
</dbReference>
<dbReference type="AlphaFoldDB" id="A0A158EFC1"/>
<evidence type="ECO:0000313" key="2">
    <source>
        <dbReference type="Proteomes" id="UP000071859"/>
    </source>
</evidence>
<reference evidence="1" key="1">
    <citation type="submission" date="2016-01" db="EMBL/GenBank/DDBJ databases">
        <authorList>
            <person name="Peeters C."/>
        </authorList>
    </citation>
    <scope>NUCLEOTIDE SEQUENCE</scope>
    <source>
        <strain evidence="1">LMG 29321</strain>
    </source>
</reference>
<comment type="caution">
    <text evidence="1">The sequence shown here is derived from an EMBL/GenBank/DDBJ whole genome shotgun (WGS) entry which is preliminary data.</text>
</comment>
<sequence length="137" mass="16276">MPMLLQHIDAIARVKQRDVLYLTFPPAEPRAEHRRSYESLDIRKRIIAWLDANALGWTMCGHFASENTMRSYAGQIYIDVPYDTEHPAYQRVQAFLEFEDGSMRFEDVRFWVVPLEQAMKNAHHDEPGFWERWADDF</sequence>